<keyword evidence="7" id="KW-0479">Metal-binding</keyword>
<dbReference type="Pfam" id="PF01434">
    <property type="entry name" value="Peptidase_M41"/>
    <property type="match status" value="1"/>
</dbReference>
<dbReference type="Gene3D" id="1.20.58.760">
    <property type="entry name" value="Peptidase M41"/>
    <property type="match status" value="1"/>
</dbReference>
<keyword evidence="20" id="KW-1185">Reference proteome</keyword>
<dbReference type="NCBIfam" id="TIGR01241">
    <property type="entry name" value="FtsH_fam"/>
    <property type="match status" value="1"/>
</dbReference>
<evidence type="ECO:0000256" key="1">
    <source>
        <dbReference type="ARBA" id="ARBA00001947"/>
    </source>
</evidence>
<dbReference type="GO" id="GO:0046872">
    <property type="term" value="F:metal ion binding"/>
    <property type="evidence" value="ECO:0007669"/>
    <property type="project" value="UniProtKB-KW"/>
</dbReference>
<evidence type="ECO:0000256" key="9">
    <source>
        <dbReference type="ARBA" id="ARBA00022801"/>
    </source>
</evidence>
<keyword evidence="5" id="KW-0645">Protease</keyword>
<reference evidence="19 20" key="1">
    <citation type="journal article" date="2015" name="Plant Cell">
        <title>Oil accumulation by the oleaginous diatom Fistulifera solaris as revealed by the genome and transcriptome.</title>
        <authorList>
            <person name="Tanaka T."/>
            <person name="Maeda Y."/>
            <person name="Veluchamy A."/>
            <person name="Tanaka M."/>
            <person name="Abida H."/>
            <person name="Marechal E."/>
            <person name="Bowler C."/>
            <person name="Muto M."/>
            <person name="Sunaga Y."/>
            <person name="Tanaka M."/>
            <person name="Yoshino T."/>
            <person name="Taniguchi T."/>
            <person name="Fukuda Y."/>
            <person name="Nemoto M."/>
            <person name="Matsumoto M."/>
            <person name="Wong P.S."/>
            <person name="Aburatani S."/>
            <person name="Fujibuchi W."/>
        </authorList>
    </citation>
    <scope>NUCLEOTIDE SEQUENCE [LARGE SCALE GENOMIC DNA]</scope>
    <source>
        <strain evidence="19 20">JPCC DA0580</strain>
    </source>
</reference>
<dbReference type="InterPro" id="IPR050928">
    <property type="entry name" value="ATP-dep_Zn_Metalloprotease"/>
</dbReference>
<dbReference type="InParanoid" id="A0A1Z5KM11"/>
<dbReference type="Pfam" id="PF00004">
    <property type="entry name" value="AAA"/>
    <property type="match status" value="1"/>
</dbReference>
<evidence type="ECO:0000256" key="14">
    <source>
        <dbReference type="ARBA" id="ARBA00023128"/>
    </source>
</evidence>
<evidence type="ECO:0000256" key="2">
    <source>
        <dbReference type="ARBA" id="ARBA00004225"/>
    </source>
</evidence>
<dbReference type="InterPro" id="IPR041569">
    <property type="entry name" value="AAA_lid_3"/>
</dbReference>
<dbReference type="SMART" id="SM00382">
    <property type="entry name" value="AAA"/>
    <property type="match status" value="1"/>
</dbReference>
<comment type="caution">
    <text evidence="19">The sequence shown here is derived from an EMBL/GenBank/DDBJ whole genome shotgun (WGS) entry which is preliminary data.</text>
</comment>
<dbReference type="InterPro" id="IPR027417">
    <property type="entry name" value="P-loop_NTPase"/>
</dbReference>
<keyword evidence="15 17" id="KW-0472">Membrane</keyword>
<dbReference type="InterPro" id="IPR003959">
    <property type="entry name" value="ATPase_AAA_core"/>
</dbReference>
<evidence type="ECO:0000256" key="13">
    <source>
        <dbReference type="ARBA" id="ARBA00023049"/>
    </source>
</evidence>
<dbReference type="GO" id="GO:0005524">
    <property type="term" value="F:ATP binding"/>
    <property type="evidence" value="ECO:0007669"/>
    <property type="project" value="UniProtKB-KW"/>
</dbReference>
<comment type="similarity">
    <text evidence="3">In the C-terminal section; belongs to the peptidase M41 family.</text>
</comment>
<dbReference type="HAMAP" id="MF_01458">
    <property type="entry name" value="FtsH"/>
    <property type="match status" value="1"/>
</dbReference>
<dbReference type="PANTHER" id="PTHR43655">
    <property type="entry name" value="ATP-DEPENDENT PROTEASE"/>
    <property type="match status" value="1"/>
</dbReference>
<keyword evidence="11" id="KW-0067">ATP-binding</keyword>
<dbReference type="FunFam" id="1.10.8.60:FF:000019">
    <property type="entry name" value="AFG3-like AAA ATPase 2"/>
    <property type="match status" value="1"/>
</dbReference>
<dbReference type="InterPro" id="IPR003960">
    <property type="entry name" value="ATPase_AAA_CS"/>
</dbReference>
<evidence type="ECO:0000256" key="8">
    <source>
        <dbReference type="ARBA" id="ARBA00022741"/>
    </source>
</evidence>
<accession>A0A1Z5KM11</accession>
<proteinExistence type="inferred from homology"/>
<keyword evidence="12 17" id="KW-1133">Transmembrane helix</keyword>
<dbReference type="PROSITE" id="PS00674">
    <property type="entry name" value="AAA"/>
    <property type="match status" value="1"/>
</dbReference>
<keyword evidence="14" id="KW-0496">Mitochondrion</keyword>
<feature type="transmembrane region" description="Helical" evidence="17">
    <location>
        <begin position="236"/>
        <end position="257"/>
    </location>
</feature>
<comment type="cofactor">
    <cofactor evidence="1">
        <name>Zn(2+)</name>
        <dbReference type="ChEBI" id="CHEBI:29105"/>
    </cofactor>
</comment>
<evidence type="ECO:0000256" key="16">
    <source>
        <dbReference type="SAM" id="MobiDB-lite"/>
    </source>
</evidence>
<dbReference type="Pfam" id="PF17862">
    <property type="entry name" value="AAA_lid_3"/>
    <property type="match status" value="1"/>
</dbReference>
<evidence type="ECO:0000256" key="7">
    <source>
        <dbReference type="ARBA" id="ARBA00022723"/>
    </source>
</evidence>
<dbReference type="AlphaFoldDB" id="A0A1Z5KM11"/>
<evidence type="ECO:0000256" key="17">
    <source>
        <dbReference type="SAM" id="Phobius"/>
    </source>
</evidence>
<dbReference type="GO" id="GO:0016887">
    <property type="term" value="F:ATP hydrolysis activity"/>
    <property type="evidence" value="ECO:0007669"/>
    <property type="project" value="InterPro"/>
</dbReference>
<dbReference type="EMBL" id="BDSP01000253">
    <property type="protein sequence ID" value="GAX27102.1"/>
    <property type="molecule type" value="Genomic_DNA"/>
</dbReference>
<dbReference type="GO" id="GO:0004222">
    <property type="term" value="F:metalloendopeptidase activity"/>
    <property type="evidence" value="ECO:0007669"/>
    <property type="project" value="InterPro"/>
</dbReference>
<evidence type="ECO:0000256" key="10">
    <source>
        <dbReference type="ARBA" id="ARBA00022833"/>
    </source>
</evidence>
<dbReference type="SUPFAM" id="SSF140990">
    <property type="entry name" value="FtsH protease domain-like"/>
    <property type="match status" value="1"/>
</dbReference>
<dbReference type="PANTHER" id="PTHR43655:SF2">
    <property type="entry name" value="AFG3 LIKE MATRIX AAA PEPTIDASE SUBUNIT 2, ISOFORM A"/>
    <property type="match status" value="1"/>
</dbReference>
<evidence type="ECO:0000256" key="3">
    <source>
        <dbReference type="ARBA" id="ARBA00010044"/>
    </source>
</evidence>
<protein>
    <submittedName>
        <fullName evidence="19">AFG3 family protein</fullName>
    </submittedName>
</protein>
<evidence type="ECO:0000256" key="15">
    <source>
        <dbReference type="ARBA" id="ARBA00023136"/>
    </source>
</evidence>
<feature type="region of interest" description="Disordered" evidence="16">
    <location>
        <begin position="21"/>
        <end position="55"/>
    </location>
</feature>
<comment type="subcellular location">
    <subcellularLocation>
        <location evidence="2">Mitochondrion membrane</location>
        <topology evidence="2">Multi-pass membrane protein</topology>
    </subcellularLocation>
</comment>
<keyword evidence="9" id="KW-0378">Hydrolase</keyword>
<dbReference type="Gene3D" id="3.40.1690.20">
    <property type="match status" value="1"/>
</dbReference>
<dbReference type="InterPro" id="IPR003593">
    <property type="entry name" value="AAA+_ATPase"/>
</dbReference>
<evidence type="ECO:0000313" key="20">
    <source>
        <dbReference type="Proteomes" id="UP000198406"/>
    </source>
</evidence>
<evidence type="ECO:0000256" key="5">
    <source>
        <dbReference type="ARBA" id="ARBA00022670"/>
    </source>
</evidence>
<evidence type="ECO:0000256" key="12">
    <source>
        <dbReference type="ARBA" id="ARBA00022989"/>
    </source>
</evidence>
<evidence type="ECO:0000256" key="11">
    <source>
        <dbReference type="ARBA" id="ARBA00022840"/>
    </source>
</evidence>
<keyword evidence="8" id="KW-0547">Nucleotide-binding</keyword>
<dbReference type="GO" id="GO:0004176">
    <property type="term" value="F:ATP-dependent peptidase activity"/>
    <property type="evidence" value="ECO:0007669"/>
    <property type="project" value="InterPro"/>
</dbReference>
<dbReference type="FunFam" id="1.20.58.760:FF:000003">
    <property type="entry name" value="AFG3-like AAA ATPase 2"/>
    <property type="match status" value="1"/>
</dbReference>
<keyword evidence="10" id="KW-0862">Zinc</keyword>
<dbReference type="Gene3D" id="3.40.50.300">
    <property type="entry name" value="P-loop containing nucleotide triphosphate hydrolases"/>
    <property type="match status" value="1"/>
</dbReference>
<dbReference type="CDD" id="cd19501">
    <property type="entry name" value="RecA-like_FtsH"/>
    <property type="match status" value="1"/>
</dbReference>
<dbReference type="GO" id="GO:0005745">
    <property type="term" value="C:m-AAA complex"/>
    <property type="evidence" value="ECO:0007669"/>
    <property type="project" value="TreeGrafter"/>
</dbReference>
<feature type="domain" description="AAA+ ATPase" evidence="18">
    <location>
        <begin position="330"/>
        <end position="469"/>
    </location>
</feature>
<organism evidence="19 20">
    <name type="scientific">Fistulifera solaris</name>
    <name type="common">Oleaginous diatom</name>
    <dbReference type="NCBI Taxonomy" id="1519565"/>
    <lineage>
        <taxon>Eukaryota</taxon>
        <taxon>Sar</taxon>
        <taxon>Stramenopiles</taxon>
        <taxon>Ochrophyta</taxon>
        <taxon>Bacillariophyta</taxon>
        <taxon>Bacillariophyceae</taxon>
        <taxon>Bacillariophycidae</taxon>
        <taxon>Naviculales</taxon>
        <taxon>Naviculaceae</taxon>
        <taxon>Fistulifera</taxon>
    </lineage>
</organism>
<dbReference type="FunFam" id="3.40.50.300:FF:000001">
    <property type="entry name" value="ATP-dependent zinc metalloprotease FtsH"/>
    <property type="match status" value="1"/>
</dbReference>
<evidence type="ECO:0000256" key="4">
    <source>
        <dbReference type="ARBA" id="ARBA00010550"/>
    </source>
</evidence>
<dbReference type="OrthoDB" id="1413014at2759"/>
<feature type="compositionally biased region" description="Basic and acidic residues" evidence="16">
    <location>
        <begin position="24"/>
        <end position="35"/>
    </location>
</feature>
<dbReference type="GO" id="GO:0034982">
    <property type="term" value="P:mitochondrial protein processing"/>
    <property type="evidence" value="ECO:0007669"/>
    <property type="project" value="TreeGrafter"/>
</dbReference>
<evidence type="ECO:0000313" key="19">
    <source>
        <dbReference type="EMBL" id="GAX27102.1"/>
    </source>
</evidence>
<dbReference type="Proteomes" id="UP000198406">
    <property type="component" value="Unassembled WGS sequence"/>
</dbReference>
<evidence type="ECO:0000259" key="18">
    <source>
        <dbReference type="SMART" id="SM00382"/>
    </source>
</evidence>
<evidence type="ECO:0000256" key="6">
    <source>
        <dbReference type="ARBA" id="ARBA00022692"/>
    </source>
</evidence>
<name>A0A1Z5KM11_FISSO</name>
<dbReference type="Gene3D" id="1.10.8.60">
    <property type="match status" value="1"/>
</dbReference>
<feature type="compositionally biased region" description="Low complexity" evidence="16">
    <location>
        <begin position="38"/>
        <end position="53"/>
    </location>
</feature>
<dbReference type="InterPro" id="IPR005936">
    <property type="entry name" value="FtsH"/>
</dbReference>
<dbReference type="InterPro" id="IPR000642">
    <property type="entry name" value="Peptidase_M41"/>
</dbReference>
<dbReference type="SUPFAM" id="SSF52540">
    <property type="entry name" value="P-loop containing nucleoside triphosphate hydrolases"/>
    <property type="match status" value="1"/>
</dbReference>
<keyword evidence="6 17" id="KW-0812">Transmembrane</keyword>
<dbReference type="InterPro" id="IPR037219">
    <property type="entry name" value="Peptidase_M41-like"/>
</dbReference>
<comment type="similarity">
    <text evidence="4">In the N-terminal section; belongs to the AAA ATPase family.</text>
</comment>
<gene>
    <name evidence="19" type="ORF">FisN_13Lh354</name>
</gene>
<keyword evidence="13" id="KW-0482">Metalloprotease</keyword>
<dbReference type="FunCoup" id="A0A1Z5KM11">
    <property type="interactions" value="681"/>
</dbReference>
<sequence>MSNSSSSTFWWMQKPSAGNGFDHFLGKEKKNEKKQQQHKQQQQQQNDNNNNNDYGNLPRWLLLMAAVAYYEYRQSQNNGASKNTTSDASSTSSDLLTHREITWHELWQLLQQKDVVKIVVTDDNQTARIYVRPQTTLQRPNRKVAEHHHEDGEASLFYQPNIDDDESSLELPNLSTTTTTTTSTTPTPAAPFYYRMQIGSVDVFERKVEEAQKAMASSQQQFIPIQYTSEDTIGRALLGAFPGLLMVGVLYGMILLVGQGAARGAGGGGGPGGMGSIFQIGKSTAKKIKAQDVKVTFADVAGCDQAKLEIMEFVDFLKDAAPFTRLGAKIPKGALLCGPPGTGKTLLAKAVAGESGVPFFSISGSDFIEMFVGVGPSRVRDLFAEARANAPCIVFIDEIDAVGRQRGRGGMGGNDERENTLNQLLVEMDGFEASTGVVVLAGTNRVDILDQALTRPGRFDRQIIVDKPDLNGRKEIFKVHLKGIQLHDDIDDIAGRLAGLTPGFAGADIANICNEAAIVAARRKGDTVTLDDFEKATDRIIGGLESNKIMSKEERAIVAHHEAGHAVAGWFLEHADPLMKVTIIPRSSGALGYAQYLPKEVALRTQPQIMDIVCMALAGRAAEDIFFGRVTTGASDDLKRVTDLVYSTIQLYGMNPRLGQLSFPRDPNAMLEDRPYSEKTARAMDEEARRIVDEAYSKTVQLLTDKKTQVEQVANMLLEKETITHDDIVQLIGKRPFASDPAYEEFLARRKQILHPNENEAGEIVGDTLEPGLA</sequence>